<dbReference type="AlphaFoldDB" id="A0A831R5N3"/>
<organism evidence="1">
    <name type="scientific">Marinobacter antarcticus</name>
    <dbReference type="NCBI Taxonomy" id="564117"/>
    <lineage>
        <taxon>Bacteria</taxon>
        <taxon>Pseudomonadati</taxon>
        <taxon>Pseudomonadota</taxon>
        <taxon>Gammaproteobacteria</taxon>
        <taxon>Pseudomonadales</taxon>
        <taxon>Marinobacteraceae</taxon>
        <taxon>Marinobacter</taxon>
    </lineage>
</organism>
<name>A0A831R5N3_9GAMM</name>
<proteinExistence type="predicted"/>
<sequence>MMIDSITVPDPSVSCTSCQACCCRLEVMLITETGVPERFIATDQWGGQTMARSDDGWCAALDRKTMSCSIYEKRPFICREFEMGGYECIAERAANVPIA</sequence>
<dbReference type="InterPro" id="IPR005358">
    <property type="entry name" value="Puta_zinc/iron-chelating_dom"/>
</dbReference>
<dbReference type="RefSeq" id="WP_304101434.1">
    <property type="nucleotide sequence ID" value="NZ_DRGY01000069.1"/>
</dbReference>
<protein>
    <submittedName>
        <fullName evidence="1">YkgJ family cysteine cluster protein</fullName>
    </submittedName>
</protein>
<dbReference type="EMBL" id="DRGY01000069">
    <property type="protein sequence ID" value="HEA52416.1"/>
    <property type="molecule type" value="Genomic_DNA"/>
</dbReference>
<dbReference type="Pfam" id="PF03692">
    <property type="entry name" value="CxxCxxCC"/>
    <property type="match status" value="1"/>
</dbReference>
<comment type="caution">
    <text evidence="1">The sequence shown here is derived from an EMBL/GenBank/DDBJ whole genome shotgun (WGS) entry which is preliminary data.</text>
</comment>
<reference evidence="1" key="1">
    <citation type="journal article" date="2020" name="mSystems">
        <title>Genome- and Community-Level Interaction Insights into Carbon Utilization and Element Cycling Functions of Hydrothermarchaeota in Hydrothermal Sediment.</title>
        <authorList>
            <person name="Zhou Z."/>
            <person name="Liu Y."/>
            <person name="Xu W."/>
            <person name="Pan J."/>
            <person name="Luo Z.H."/>
            <person name="Li M."/>
        </authorList>
    </citation>
    <scope>NUCLEOTIDE SEQUENCE [LARGE SCALE GENOMIC DNA]</scope>
    <source>
        <strain evidence="1">HyVt-357</strain>
    </source>
</reference>
<dbReference type="Proteomes" id="UP000885748">
    <property type="component" value="Unassembled WGS sequence"/>
</dbReference>
<accession>A0A831R5N3</accession>
<gene>
    <name evidence="1" type="ORF">ENI00_08870</name>
</gene>
<evidence type="ECO:0000313" key="1">
    <source>
        <dbReference type="EMBL" id="HEA52416.1"/>
    </source>
</evidence>